<protein>
    <submittedName>
        <fullName evidence="1">Uncharacterized protein</fullName>
    </submittedName>
</protein>
<evidence type="ECO:0000313" key="2">
    <source>
        <dbReference type="Proteomes" id="UP000015105"/>
    </source>
</evidence>
<organism evidence="1 2">
    <name type="scientific">Aegilops tauschii subsp. strangulata</name>
    <name type="common">Goatgrass</name>
    <dbReference type="NCBI Taxonomy" id="200361"/>
    <lineage>
        <taxon>Eukaryota</taxon>
        <taxon>Viridiplantae</taxon>
        <taxon>Streptophyta</taxon>
        <taxon>Embryophyta</taxon>
        <taxon>Tracheophyta</taxon>
        <taxon>Spermatophyta</taxon>
        <taxon>Magnoliopsida</taxon>
        <taxon>Liliopsida</taxon>
        <taxon>Poales</taxon>
        <taxon>Poaceae</taxon>
        <taxon>BOP clade</taxon>
        <taxon>Pooideae</taxon>
        <taxon>Triticodae</taxon>
        <taxon>Triticeae</taxon>
        <taxon>Triticinae</taxon>
        <taxon>Aegilops</taxon>
    </lineage>
</organism>
<proteinExistence type="predicted"/>
<reference evidence="2" key="2">
    <citation type="journal article" date="2017" name="Nat. Plants">
        <title>The Aegilops tauschii genome reveals multiple impacts of transposons.</title>
        <authorList>
            <person name="Zhao G."/>
            <person name="Zou C."/>
            <person name="Li K."/>
            <person name="Wang K."/>
            <person name="Li T."/>
            <person name="Gao L."/>
            <person name="Zhang X."/>
            <person name="Wang H."/>
            <person name="Yang Z."/>
            <person name="Liu X."/>
            <person name="Jiang W."/>
            <person name="Mao L."/>
            <person name="Kong X."/>
            <person name="Jiao Y."/>
            <person name="Jia J."/>
        </authorList>
    </citation>
    <scope>NUCLEOTIDE SEQUENCE [LARGE SCALE GENOMIC DNA]</scope>
    <source>
        <strain evidence="2">cv. AL8/78</strain>
    </source>
</reference>
<sequence length="59" mass="6589">MQKPPVVLCTVYSCLSQDILPQGYASTHSHFLDYTVLYISPAICLVHLFDILPHLSLSV</sequence>
<dbReference type="EnsemblPlants" id="AET3Gv20466100.10">
    <property type="protein sequence ID" value="AET3Gv20466100.10"/>
    <property type="gene ID" value="AET3Gv20466100"/>
</dbReference>
<reference evidence="1" key="4">
    <citation type="submission" date="2019-03" db="UniProtKB">
        <authorList>
            <consortium name="EnsemblPlants"/>
        </authorList>
    </citation>
    <scope>IDENTIFICATION</scope>
</reference>
<dbReference type="Gramene" id="AET3Gv20466100.10">
    <property type="protein sequence ID" value="AET3Gv20466100.10"/>
    <property type="gene ID" value="AET3Gv20466100"/>
</dbReference>
<reference evidence="1" key="5">
    <citation type="journal article" date="2021" name="G3 (Bethesda)">
        <title>Aegilops tauschii genome assembly Aet v5.0 features greater sequence contiguity and improved annotation.</title>
        <authorList>
            <person name="Wang L."/>
            <person name="Zhu T."/>
            <person name="Rodriguez J.C."/>
            <person name="Deal K.R."/>
            <person name="Dubcovsky J."/>
            <person name="McGuire P.E."/>
            <person name="Lux T."/>
            <person name="Spannagl M."/>
            <person name="Mayer K.F.X."/>
            <person name="Baldrich P."/>
            <person name="Meyers B.C."/>
            <person name="Huo N."/>
            <person name="Gu Y.Q."/>
            <person name="Zhou H."/>
            <person name="Devos K.M."/>
            <person name="Bennetzen J.L."/>
            <person name="Unver T."/>
            <person name="Budak H."/>
            <person name="Gulick P.J."/>
            <person name="Galiba G."/>
            <person name="Kalapos B."/>
            <person name="Nelson D.R."/>
            <person name="Li P."/>
            <person name="You F.M."/>
            <person name="Luo M.C."/>
            <person name="Dvorak J."/>
        </authorList>
    </citation>
    <scope>NUCLEOTIDE SEQUENCE [LARGE SCALE GENOMIC DNA]</scope>
    <source>
        <strain evidence="1">cv. AL8/78</strain>
    </source>
</reference>
<reference evidence="1" key="3">
    <citation type="journal article" date="2017" name="Nature">
        <title>Genome sequence of the progenitor of the wheat D genome Aegilops tauschii.</title>
        <authorList>
            <person name="Luo M.C."/>
            <person name="Gu Y.Q."/>
            <person name="Puiu D."/>
            <person name="Wang H."/>
            <person name="Twardziok S.O."/>
            <person name="Deal K.R."/>
            <person name="Huo N."/>
            <person name="Zhu T."/>
            <person name="Wang L."/>
            <person name="Wang Y."/>
            <person name="McGuire P.E."/>
            <person name="Liu S."/>
            <person name="Long H."/>
            <person name="Ramasamy R.K."/>
            <person name="Rodriguez J.C."/>
            <person name="Van S.L."/>
            <person name="Yuan L."/>
            <person name="Wang Z."/>
            <person name="Xia Z."/>
            <person name="Xiao L."/>
            <person name="Anderson O.D."/>
            <person name="Ouyang S."/>
            <person name="Liang Y."/>
            <person name="Zimin A.V."/>
            <person name="Pertea G."/>
            <person name="Qi P."/>
            <person name="Bennetzen J.L."/>
            <person name="Dai X."/>
            <person name="Dawson M.W."/>
            <person name="Muller H.G."/>
            <person name="Kugler K."/>
            <person name="Rivarola-Duarte L."/>
            <person name="Spannagl M."/>
            <person name="Mayer K.F.X."/>
            <person name="Lu F.H."/>
            <person name="Bevan M.W."/>
            <person name="Leroy P."/>
            <person name="Li P."/>
            <person name="You F.M."/>
            <person name="Sun Q."/>
            <person name="Liu Z."/>
            <person name="Lyons E."/>
            <person name="Wicker T."/>
            <person name="Salzberg S.L."/>
            <person name="Devos K.M."/>
            <person name="Dvorak J."/>
        </authorList>
    </citation>
    <scope>NUCLEOTIDE SEQUENCE [LARGE SCALE GENOMIC DNA]</scope>
    <source>
        <strain evidence="1">cv. AL8/78</strain>
    </source>
</reference>
<name>A0A453EUG5_AEGTS</name>
<keyword evidence="2" id="KW-1185">Reference proteome</keyword>
<dbReference type="AlphaFoldDB" id="A0A453EUG5"/>
<reference evidence="2" key="1">
    <citation type="journal article" date="2014" name="Science">
        <title>Ancient hybridizations among the ancestral genomes of bread wheat.</title>
        <authorList>
            <consortium name="International Wheat Genome Sequencing Consortium,"/>
            <person name="Marcussen T."/>
            <person name="Sandve S.R."/>
            <person name="Heier L."/>
            <person name="Spannagl M."/>
            <person name="Pfeifer M."/>
            <person name="Jakobsen K.S."/>
            <person name="Wulff B.B."/>
            <person name="Steuernagel B."/>
            <person name="Mayer K.F."/>
            <person name="Olsen O.A."/>
        </authorList>
    </citation>
    <scope>NUCLEOTIDE SEQUENCE [LARGE SCALE GENOMIC DNA]</scope>
    <source>
        <strain evidence="2">cv. AL8/78</strain>
    </source>
</reference>
<accession>A0A453EUG5</accession>
<evidence type="ECO:0000313" key="1">
    <source>
        <dbReference type="EnsemblPlants" id="AET3Gv20466100.10"/>
    </source>
</evidence>
<dbReference type="Proteomes" id="UP000015105">
    <property type="component" value="Chromosome 3D"/>
</dbReference>